<dbReference type="Gene3D" id="1.20.1300.10">
    <property type="entry name" value="Fumarate reductase/succinate dehydrogenase, transmembrane subunit"/>
    <property type="match status" value="1"/>
</dbReference>
<dbReference type="GO" id="GO:0016020">
    <property type="term" value="C:membrane"/>
    <property type="evidence" value="ECO:0007669"/>
    <property type="project" value="UniProtKB-SubCell"/>
</dbReference>
<reference evidence="9" key="1">
    <citation type="submission" date="2020-05" db="UniProtKB">
        <authorList>
            <consortium name="EnsemblMetazoa"/>
        </authorList>
    </citation>
    <scope>IDENTIFICATION</scope>
    <source>
        <strain evidence="9">USDA</strain>
    </source>
</reference>
<evidence type="ECO:0000256" key="5">
    <source>
        <dbReference type="ARBA" id="ARBA00022989"/>
    </source>
</evidence>
<evidence type="ECO:0000256" key="2">
    <source>
        <dbReference type="ARBA" id="ARBA00022617"/>
    </source>
</evidence>
<dbReference type="PANTHER" id="PTHR10978:SF5">
    <property type="entry name" value="SUCCINATE DEHYDROGENASE CYTOCHROME B560 SUBUNIT, MITOCHONDRIAL"/>
    <property type="match status" value="1"/>
</dbReference>
<dbReference type="InterPro" id="IPR000701">
    <property type="entry name" value="SuccDH_FuR_B_TM-su"/>
</dbReference>
<dbReference type="InterPro" id="IPR034804">
    <property type="entry name" value="SQR/QFR_C/D"/>
</dbReference>
<dbReference type="SUPFAM" id="SSF81343">
    <property type="entry name" value="Fumarate reductase respiratory complex transmembrane subunits"/>
    <property type="match status" value="1"/>
</dbReference>
<feature type="transmembrane region" description="Helical" evidence="8">
    <location>
        <begin position="94"/>
        <end position="116"/>
    </location>
</feature>
<accession>A0A1I8PIX8</accession>
<keyword evidence="2" id="KW-0349">Heme</keyword>
<dbReference type="CDD" id="cd03499">
    <property type="entry name" value="SQR_TypeC_SdhC"/>
    <property type="match status" value="1"/>
</dbReference>
<dbReference type="EnsemblMetazoa" id="SCAU008526-RA">
    <property type="protein sequence ID" value="SCAU008526-PA"/>
    <property type="gene ID" value="SCAU008526"/>
</dbReference>
<proteinExistence type="predicted"/>
<comment type="subcellular location">
    <subcellularLocation>
        <location evidence="1">Membrane</location>
    </subcellularLocation>
</comment>
<feature type="transmembrane region" description="Helical" evidence="8">
    <location>
        <begin position="136"/>
        <end position="161"/>
    </location>
</feature>
<evidence type="ECO:0000256" key="6">
    <source>
        <dbReference type="ARBA" id="ARBA00023004"/>
    </source>
</evidence>
<evidence type="ECO:0000256" key="3">
    <source>
        <dbReference type="ARBA" id="ARBA00022692"/>
    </source>
</evidence>
<dbReference type="STRING" id="35570.A0A1I8PIX8"/>
<dbReference type="GO" id="GO:0005739">
    <property type="term" value="C:mitochondrion"/>
    <property type="evidence" value="ECO:0007669"/>
    <property type="project" value="GOC"/>
</dbReference>
<gene>
    <name evidence="9" type="primary">106084704</name>
</gene>
<dbReference type="AlphaFoldDB" id="A0A1I8PIX8"/>
<evidence type="ECO:0000256" key="8">
    <source>
        <dbReference type="SAM" id="Phobius"/>
    </source>
</evidence>
<dbReference type="Proteomes" id="UP000095300">
    <property type="component" value="Unassembled WGS sequence"/>
</dbReference>
<evidence type="ECO:0000313" key="10">
    <source>
        <dbReference type="Proteomes" id="UP000095300"/>
    </source>
</evidence>
<keyword evidence="3 8" id="KW-0812">Transmembrane</keyword>
<keyword evidence="10" id="KW-1185">Reference proteome</keyword>
<keyword evidence="6" id="KW-0408">Iron</keyword>
<sequence>MSKNQNYFIWDFLRHLEATMFQRLLNKNIFIVFMNGKNSLRSYATLRNSSIKMKIMEAPAITPKTYQHKNLELGRALSPHLTIYKPQLTSMMSITLRMTGFALGVATWAIGLTSLWGSHKMEDYVEKLKTLPMNDYGWMAVKTVLGFPFSFHLVAGARHLLFDTARLMEIKQFYATGYAALVLSAIMAIAIGMVVPLKGEERQ</sequence>
<evidence type="ECO:0000256" key="4">
    <source>
        <dbReference type="ARBA" id="ARBA00022723"/>
    </source>
</evidence>
<dbReference type="KEGG" id="scac:106084704"/>
<dbReference type="VEuPathDB" id="VectorBase:SCAU008526"/>
<protein>
    <submittedName>
        <fullName evidence="9">Uncharacterized protein</fullName>
    </submittedName>
</protein>
<keyword evidence="5 8" id="KW-1133">Transmembrane helix</keyword>
<dbReference type="PANTHER" id="PTHR10978">
    <property type="entry name" value="SUCCINATE DEHYDROGENASE CYTOCHROME B560 SUBUNIT"/>
    <property type="match status" value="1"/>
</dbReference>
<dbReference type="GO" id="GO:0009055">
    <property type="term" value="F:electron transfer activity"/>
    <property type="evidence" value="ECO:0007669"/>
    <property type="project" value="InterPro"/>
</dbReference>
<dbReference type="Pfam" id="PF01127">
    <property type="entry name" value="Sdh_cyt"/>
    <property type="match status" value="1"/>
</dbReference>
<dbReference type="NCBIfam" id="TIGR02970">
    <property type="entry name" value="succ_dehyd_cytB"/>
    <property type="match status" value="1"/>
</dbReference>
<evidence type="ECO:0000256" key="7">
    <source>
        <dbReference type="ARBA" id="ARBA00023136"/>
    </source>
</evidence>
<feature type="transmembrane region" description="Helical" evidence="8">
    <location>
        <begin position="173"/>
        <end position="195"/>
    </location>
</feature>
<evidence type="ECO:0000313" key="9">
    <source>
        <dbReference type="EnsemblMetazoa" id="SCAU008526-PA"/>
    </source>
</evidence>
<dbReference type="GO" id="GO:0006121">
    <property type="term" value="P:mitochondrial electron transport, succinate to ubiquinone"/>
    <property type="evidence" value="ECO:0007669"/>
    <property type="project" value="TreeGrafter"/>
</dbReference>
<dbReference type="OrthoDB" id="588261at2759"/>
<evidence type="ECO:0000256" key="1">
    <source>
        <dbReference type="ARBA" id="ARBA00004370"/>
    </source>
</evidence>
<organism evidence="9 10">
    <name type="scientific">Stomoxys calcitrans</name>
    <name type="common">Stable fly</name>
    <name type="synonym">Conops calcitrans</name>
    <dbReference type="NCBI Taxonomy" id="35570"/>
    <lineage>
        <taxon>Eukaryota</taxon>
        <taxon>Metazoa</taxon>
        <taxon>Ecdysozoa</taxon>
        <taxon>Arthropoda</taxon>
        <taxon>Hexapoda</taxon>
        <taxon>Insecta</taxon>
        <taxon>Pterygota</taxon>
        <taxon>Neoptera</taxon>
        <taxon>Endopterygota</taxon>
        <taxon>Diptera</taxon>
        <taxon>Brachycera</taxon>
        <taxon>Muscomorpha</taxon>
        <taxon>Muscoidea</taxon>
        <taxon>Muscidae</taxon>
        <taxon>Stomoxys</taxon>
    </lineage>
</organism>
<keyword evidence="4" id="KW-0479">Metal-binding</keyword>
<name>A0A1I8PIX8_STOCA</name>
<dbReference type="GO" id="GO:0006099">
    <property type="term" value="P:tricarboxylic acid cycle"/>
    <property type="evidence" value="ECO:0007669"/>
    <property type="project" value="InterPro"/>
</dbReference>
<dbReference type="InterPro" id="IPR014314">
    <property type="entry name" value="Succ_DH_cytb556"/>
</dbReference>
<keyword evidence="7 8" id="KW-0472">Membrane</keyword>
<dbReference type="GO" id="GO:0046872">
    <property type="term" value="F:metal ion binding"/>
    <property type="evidence" value="ECO:0007669"/>
    <property type="project" value="UniProtKB-KW"/>
</dbReference>